<keyword evidence="6" id="KW-0145">Chemotaxis</keyword>
<evidence type="ECO:0000256" key="4">
    <source>
        <dbReference type="ARBA" id="ARBA00021898"/>
    </source>
</evidence>
<keyword evidence="11" id="KW-0282">Flagellum</keyword>
<evidence type="ECO:0000256" key="8">
    <source>
        <dbReference type="ARBA" id="ARBA00023136"/>
    </source>
</evidence>
<gene>
    <name evidence="11" type="primary">fliM_10</name>
    <name evidence="11" type="ORF">GALL_386570</name>
</gene>
<dbReference type="Pfam" id="PF01052">
    <property type="entry name" value="FliMN_C"/>
    <property type="match status" value="1"/>
</dbReference>
<feature type="domain" description="Flagellar motor switch protein FliN-like C-terminal" evidence="10">
    <location>
        <begin position="251"/>
        <end position="319"/>
    </location>
</feature>
<dbReference type="Gene3D" id="2.30.330.10">
    <property type="entry name" value="SpoA-like"/>
    <property type="match status" value="1"/>
</dbReference>
<dbReference type="GO" id="GO:0071978">
    <property type="term" value="P:bacterial-type flagellum-dependent swarming motility"/>
    <property type="evidence" value="ECO:0007669"/>
    <property type="project" value="TreeGrafter"/>
</dbReference>
<keyword evidence="9" id="KW-0975">Bacterial flagellum</keyword>
<dbReference type="CDD" id="cd17908">
    <property type="entry name" value="FliM"/>
    <property type="match status" value="1"/>
</dbReference>
<evidence type="ECO:0000256" key="7">
    <source>
        <dbReference type="ARBA" id="ARBA00022779"/>
    </source>
</evidence>
<evidence type="ECO:0000256" key="6">
    <source>
        <dbReference type="ARBA" id="ARBA00022500"/>
    </source>
</evidence>
<dbReference type="InterPro" id="IPR028976">
    <property type="entry name" value="CheC-like_sf"/>
</dbReference>
<protein>
    <recommendedName>
        <fullName evidence="4">Flagellar motor switch protein FliM</fullName>
    </recommendedName>
</protein>
<evidence type="ECO:0000256" key="9">
    <source>
        <dbReference type="ARBA" id="ARBA00023143"/>
    </source>
</evidence>
<dbReference type="AlphaFoldDB" id="A0A1J5QQ28"/>
<comment type="subcellular location">
    <subcellularLocation>
        <location evidence="1">Bacterial flagellum basal body</location>
    </subcellularLocation>
    <subcellularLocation>
        <location evidence="2">Cell membrane</location>
        <topology evidence="2">Peripheral membrane protein</topology>
    </subcellularLocation>
</comment>
<name>A0A1J5QQ28_9ZZZZ</name>
<keyword evidence="11" id="KW-0966">Cell projection</keyword>
<keyword evidence="7" id="KW-0283">Flagellar rotation</keyword>
<dbReference type="PANTHER" id="PTHR30034:SF6">
    <property type="entry name" value="YOP PROTEINS TRANSLOCATION PROTEIN Q"/>
    <property type="match status" value="1"/>
</dbReference>
<comment type="caution">
    <text evidence="11">The sequence shown here is derived from an EMBL/GenBank/DDBJ whole genome shotgun (WGS) entry which is preliminary data.</text>
</comment>
<evidence type="ECO:0000256" key="2">
    <source>
        <dbReference type="ARBA" id="ARBA00004202"/>
    </source>
</evidence>
<dbReference type="Gene3D" id="3.40.1550.10">
    <property type="entry name" value="CheC-like"/>
    <property type="match status" value="1"/>
</dbReference>
<dbReference type="InterPro" id="IPR036429">
    <property type="entry name" value="SpoA-like_sf"/>
</dbReference>
<accession>A0A1J5QQ28</accession>
<dbReference type="GO" id="GO:0003774">
    <property type="term" value="F:cytoskeletal motor activity"/>
    <property type="evidence" value="ECO:0007669"/>
    <property type="project" value="InterPro"/>
</dbReference>
<proteinExistence type="inferred from homology"/>
<evidence type="ECO:0000259" key="10">
    <source>
        <dbReference type="Pfam" id="PF01052"/>
    </source>
</evidence>
<dbReference type="SUPFAM" id="SSF103039">
    <property type="entry name" value="CheC-like"/>
    <property type="match status" value="1"/>
</dbReference>
<evidence type="ECO:0000256" key="3">
    <source>
        <dbReference type="ARBA" id="ARBA00011049"/>
    </source>
</evidence>
<dbReference type="EMBL" id="MLJW01001188">
    <property type="protein sequence ID" value="OIQ79595.1"/>
    <property type="molecule type" value="Genomic_DNA"/>
</dbReference>
<dbReference type="PIRSF" id="PIRSF002888">
    <property type="entry name" value="FliM"/>
    <property type="match status" value="1"/>
</dbReference>
<dbReference type="SUPFAM" id="SSF101801">
    <property type="entry name" value="Surface presentation of antigens (SPOA)"/>
    <property type="match status" value="1"/>
</dbReference>
<keyword evidence="11" id="KW-0969">Cilium</keyword>
<dbReference type="Pfam" id="PF02154">
    <property type="entry name" value="FliM"/>
    <property type="match status" value="1"/>
</dbReference>
<evidence type="ECO:0000313" key="11">
    <source>
        <dbReference type="EMBL" id="OIQ79595.1"/>
    </source>
</evidence>
<evidence type="ECO:0000256" key="1">
    <source>
        <dbReference type="ARBA" id="ARBA00004117"/>
    </source>
</evidence>
<reference evidence="11" key="1">
    <citation type="submission" date="2016-10" db="EMBL/GenBank/DDBJ databases">
        <title>Sequence of Gallionella enrichment culture.</title>
        <authorList>
            <person name="Poehlein A."/>
            <person name="Muehling M."/>
            <person name="Daniel R."/>
        </authorList>
    </citation>
    <scope>NUCLEOTIDE SEQUENCE</scope>
</reference>
<keyword evidence="5" id="KW-1003">Cell membrane</keyword>
<dbReference type="InterPro" id="IPR001689">
    <property type="entry name" value="Flag_FliM"/>
</dbReference>
<comment type="similarity">
    <text evidence="3">Belongs to the FliM family.</text>
</comment>
<dbReference type="GO" id="GO:0050918">
    <property type="term" value="P:positive chemotaxis"/>
    <property type="evidence" value="ECO:0007669"/>
    <property type="project" value="TreeGrafter"/>
</dbReference>
<sequence length="324" mass="35669">MFLTSSRPVPIRCDVTVQDPQRTSARRKRSTTPEVYDFRRPMTLARDHARALEMAFETFSRQWGTQLTSRLRAVSTVTLESVSMVSYDEYVRSLPEMTTVLLCTVEQTRSTAILELPIPMVMTWVDYLLGGPGRVDASAMRELTEIEMTLLRDLLHHVLANLTYAFAAVMPIDVTIRSAQYNPQFVQAAPASEPVIVAVFAVQAGESESPASLMIPAEILLAGLRAGEDLDARSDEERAAQRHAQAMLARAIREVPVDVSVRFASRTVHPRDVVSLAIGDVVPLSHRTSTPLDVVVDGVVMARAAAGTNGNRLACMVVTVEENH</sequence>
<dbReference type="GO" id="GO:0005886">
    <property type="term" value="C:plasma membrane"/>
    <property type="evidence" value="ECO:0007669"/>
    <property type="project" value="UniProtKB-SubCell"/>
</dbReference>
<dbReference type="InterPro" id="IPR001543">
    <property type="entry name" value="FliN-like_C"/>
</dbReference>
<keyword evidence="8" id="KW-0472">Membrane</keyword>
<dbReference type="GO" id="GO:0009425">
    <property type="term" value="C:bacterial-type flagellum basal body"/>
    <property type="evidence" value="ECO:0007669"/>
    <property type="project" value="UniProtKB-SubCell"/>
</dbReference>
<organism evidence="11">
    <name type="scientific">mine drainage metagenome</name>
    <dbReference type="NCBI Taxonomy" id="410659"/>
    <lineage>
        <taxon>unclassified sequences</taxon>
        <taxon>metagenomes</taxon>
        <taxon>ecological metagenomes</taxon>
    </lineage>
</organism>
<dbReference type="PANTHER" id="PTHR30034">
    <property type="entry name" value="FLAGELLAR MOTOR SWITCH PROTEIN FLIM"/>
    <property type="match status" value="1"/>
</dbReference>
<evidence type="ECO:0000256" key="5">
    <source>
        <dbReference type="ARBA" id="ARBA00022475"/>
    </source>
</evidence>